<dbReference type="InterPro" id="IPR011009">
    <property type="entry name" value="Kinase-like_dom_sf"/>
</dbReference>
<dbReference type="Proteomes" id="UP001470230">
    <property type="component" value="Unassembled WGS sequence"/>
</dbReference>
<keyword evidence="2" id="KW-1185">Reference proteome</keyword>
<gene>
    <name evidence="1" type="ORF">M9Y10_004300</name>
</gene>
<evidence type="ECO:0008006" key="3">
    <source>
        <dbReference type="Google" id="ProtNLM"/>
    </source>
</evidence>
<comment type="caution">
    <text evidence="1">The sequence shown here is derived from an EMBL/GenBank/DDBJ whole genome shotgun (WGS) entry which is preliminary data.</text>
</comment>
<organism evidence="1 2">
    <name type="scientific">Tritrichomonas musculus</name>
    <dbReference type="NCBI Taxonomy" id="1915356"/>
    <lineage>
        <taxon>Eukaryota</taxon>
        <taxon>Metamonada</taxon>
        <taxon>Parabasalia</taxon>
        <taxon>Tritrichomonadida</taxon>
        <taxon>Tritrichomonadidae</taxon>
        <taxon>Tritrichomonas</taxon>
    </lineage>
</organism>
<dbReference type="EMBL" id="JAPFFF010000010">
    <property type="protein sequence ID" value="KAK8881557.1"/>
    <property type="molecule type" value="Genomic_DNA"/>
</dbReference>
<reference evidence="1 2" key="1">
    <citation type="submission" date="2024-04" db="EMBL/GenBank/DDBJ databases">
        <title>Tritrichomonas musculus Genome.</title>
        <authorList>
            <person name="Alves-Ferreira E."/>
            <person name="Grigg M."/>
            <person name="Lorenzi H."/>
            <person name="Galac M."/>
        </authorList>
    </citation>
    <scope>NUCLEOTIDE SEQUENCE [LARGE SCALE GENOMIC DNA]</scope>
    <source>
        <strain evidence="1 2">EAF2021</strain>
    </source>
</reference>
<evidence type="ECO:0000313" key="2">
    <source>
        <dbReference type="Proteomes" id="UP001470230"/>
    </source>
</evidence>
<sequence length="605" mass="70965">MLKFHRRKIVNKLTQLINNNPETKVKDVLSCEDLSLSIRQNANKYNFKLQEARQTELSLLAFTMDLNRRDTEYNSSHFKLPIYNRNAANLLASYSIKFNKRLLYYYSDGKGNYSPSPFLTQLIRAARSMKKAPRFGQKVFLGHFQRIFYNCARSLRENFFDTFYKLAPDLCPFYSVLIPNINIICIKELFTALSSDYPKEFSNSNDPSIIFKELAKFGATKSAQIQPNQDYLSSISIVKNFSQVFASVQIIHDVIEDYYENTSYVRNNEVIESLLIIGKNVPESSFIVPFCYKLIFQIATFENASLSDFDEIFNRVEFFPEISRFYDIKKRIENYKISNEIQFTGQRLICQIPIFFSKLPNEIYDLFFIKDKYEDSFDEQFVYTIKNVLSKKEKTEFFTKNNNRYLQKLCESLPEPPKSDDELIFSIPGQLHKPLKGFLWELAIYIDDNTQFTIEEMPFKSGPEWKELHNKVEEYRKHFDVYIEPSKEKEDKVDEKKSEKEDKSSEKVKNYDDDNCFFGNDDEMHFETIKKLGEGMTSIAYKIIDKRKQAPLCKKVLKVEGATFKDLKNALKEFHILHSILHPCICHAIAINTSEIYAKKNGNNK</sequence>
<accession>A0ABR2JRN0</accession>
<evidence type="ECO:0000313" key="1">
    <source>
        <dbReference type="EMBL" id="KAK8881557.1"/>
    </source>
</evidence>
<proteinExistence type="predicted"/>
<protein>
    <recommendedName>
        <fullName evidence="3">Protein kinase domain-containing protein</fullName>
    </recommendedName>
</protein>
<dbReference type="Gene3D" id="3.30.200.20">
    <property type="entry name" value="Phosphorylase Kinase, domain 1"/>
    <property type="match status" value="1"/>
</dbReference>
<name>A0ABR2JRN0_9EUKA</name>
<dbReference type="SUPFAM" id="SSF56112">
    <property type="entry name" value="Protein kinase-like (PK-like)"/>
    <property type="match status" value="1"/>
</dbReference>